<evidence type="ECO:0000313" key="11">
    <source>
        <dbReference type="EMBL" id="QHU12364.1"/>
    </source>
</evidence>
<feature type="domain" description="DNA helicase Pif1-like DEAD-box helicase" evidence="9">
    <location>
        <begin position="12"/>
        <end position="186"/>
    </location>
</feature>
<evidence type="ECO:0000256" key="3">
    <source>
        <dbReference type="ARBA" id="ARBA00022801"/>
    </source>
</evidence>
<evidence type="ECO:0000256" key="5">
    <source>
        <dbReference type="ARBA" id="ARBA00022840"/>
    </source>
</evidence>
<keyword evidence="8" id="KW-0413">Isomerase</keyword>
<protein>
    <recommendedName>
        <fullName evidence="12">AAA+ ATPase domain-containing protein</fullName>
    </recommendedName>
</protein>
<dbReference type="Pfam" id="PF05970">
    <property type="entry name" value="PIF1"/>
    <property type="match status" value="1"/>
</dbReference>
<evidence type="ECO:0008006" key="12">
    <source>
        <dbReference type="Google" id="ProtNLM"/>
    </source>
</evidence>
<dbReference type="InterPro" id="IPR051055">
    <property type="entry name" value="PIF1_helicase"/>
</dbReference>
<dbReference type="InterPro" id="IPR027417">
    <property type="entry name" value="P-loop_NTPase"/>
</dbReference>
<dbReference type="InterPro" id="IPR010285">
    <property type="entry name" value="DNA_helicase_pif1-like_DEAD"/>
</dbReference>
<dbReference type="PANTHER" id="PTHR47642:SF5">
    <property type="entry name" value="ATP-DEPENDENT DNA HELICASE"/>
    <property type="match status" value="1"/>
</dbReference>
<keyword evidence="2" id="KW-0227">DNA damage</keyword>
<dbReference type="AlphaFoldDB" id="A0A6C0K8A3"/>
<keyword evidence="7" id="KW-0234">DNA repair</keyword>
<evidence type="ECO:0000256" key="6">
    <source>
        <dbReference type="ARBA" id="ARBA00023125"/>
    </source>
</evidence>
<keyword evidence="6" id="KW-0238">DNA-binding</keyword>
<evidence type="ECO:0000256" key="2">
    <source>
        <dbReference type="ARBA" id="ARBA00022763"/>
    </source>
</evidence>
<proteinExistence type="predicted"/>
<dbReference type="Pfam" id="PF21530">
    <property type="entry name" value="Pif1_2B_dom"/>
    <property type="match status" value="1"/>
</dbReference>
<dbReference type="Gene3D" id="3.40.50.300">
    <property type="entry name" value="P-loop containing nucleotide triphosphate hydrolases"/>
    <property type="match status" value="2"/>
</dbReference>
<keyword evidence="1" id="KW-0547">Nucleotide-binding</keyword>
<dbReference type="CDD" id="cd18037">
    <property type="entry name" value="DEXSc_Pif1_like"/>
    <property type="match status" value="1"/>
</dbReference>
<keyword evidence="3" id="KW-0378">Hydrolase</keyword>
<evidence type="ECO:0000256" key="8">
    <source>
        <dbReference type="ARBA" id="ARBA00023235"/>
    </source>
</evidence>
<accession>A0A6C0K8A3</accession>
<dbReference type="GO" id="GO:0006281">
    <property type="term" value="P:DNA repair"/>
    <property type="evidence" value="ECO:0007669"/>
    <property type="project" value="InterPro"/>
</dbReference>
<evidence type="ECO:0000256" key="7">
    <source>
        <dbReference type="ARBA" id="ARBA00023204"/>
    </source>
</evidence>
<dbReference type="InterPro" id="IPR049163">
    <property type="entry name" value="Pif1-like_2B_dom"/>
</dbReference>
<dbReference type="SUPFAM" id="SSF52540">
    <property type="entry name" value="P-loop containing nucleoside triphosphate hydrolases"/>
    <property type="match status" value="2"/>
</dbReference>
<keyword evidence="4" id="KW-0347">Helicase</keyword>
<dbReference type="CDD" id="cd18809">
    <property type="entry name" value="SF1_C_RecD"/>
    <property type="match status" value="1"/>
</dbReference>
<evidence type="ECO:0000256" key="4">
    <source>
        <dbReference type="ARBA" id="ARBA00022806"/>
    </source>
</evidence>
<dbReference type="GO" id="GO:0003678">
    <property type="term" value="F:DNA helicase activity"/>
    <property type="evidence" value="ECO:0007669"/>
    <property type="project" value="InterPro"/>
</dbReference>
<dbReference type="EMBL" id="MN740799">
    <property type="protein sequence ID" value="QHU12364.1"/>
    <property type="molecule type" value="Genomic_DNA"/>
</dbReference>
<feature type="domain" description="DNA helicase Pif1-like 2B" evidence="10">
    <location>
        <begin position="287"/>
        <end position="320"/>
    </location>
</feature>
<evidence type="ECO:0000259" key="9">
    <source>
        <dbReference type="Pfam" id="PF05970"/>
    </source>
</evidence>
<dbReference type="PANTHER" id="PTHR47642">
    <property type="entry name" value="ATP-DEPENDENT DNA HELICASE"/>
    <property type="match status" value="1"/>
</dbReference>
<evidence type="ECO:0000256" key="1">
    <source>
        <dbReference type="ARBA" id="ARBA00022741"/>
    </source>
</evidence>
<name>A0A6C0K8A3_9ZZZZ</name>
<evidence type="ECO:0000259" key="10">
    <source>
        <dbReference type="Pfam" id="PF21530"/>
    </source>
</evidence>
<dbReference type="GO" id="GO:0000723">
    <property type="term" value="P:telomere maintenance"/>
    <property type="evidence" value="ECO:0007669"/>
    <property type="project" value="InterPro"/>
</dbReference>
<keyword evidence="5" id="KW-0067">ATP-binding</keyword>
<reference evidence="11" key="1">
    <citation type="journal article" date="2020" name="Nature">
        <title>Giant virus diversity and host interactions through global metagenomics.</title>
        <authorList>
            <person name="Schulz F."/>
            <person name="Roux S."/>
            <person name="Paez-Espino D."/>
            <person name="Jungbluth S."/>
            <person name="Walsh D.A."/>
            <person name="Denef V.J."/>
            <person name="McMahon K.D."/>
            <person name="Konstantinidis K.T."/>
            <person name="Eloe-Fadrosh E.A."/>
            <person name="Kyrpides N.C."/>
            <person name="Woyke T."/>
        </authorList>
    </citation>
    <scope>NUCLEOTIDE SEQUENCE</scope>
    <source>
        <strain evidence="11">GVMAG-S-1101171-110</strain>
    </source>
</reference>
<organism evidence="11">
    <name type="scientific">viral metagenome</name>
    <dbReference type="NCBI Taxonomy" id="1070528"/>
    <lineage>
        <taxon>unclassified sequences</taxon>
        <taxon>metagenomes</taxon>
        <taxon>organismal metagenomes</taxon>
    </lineage>
</organism>
<sequence length="439" mass="48702">MDDDQKKAVALAVTGLSFFLTGAGGTGKSYVIRSIVEALNREGKDVALTALTGCAALLLGKKAKTLHSWAGIGLGKETAEVIVSKLKKSSKAKKNWLAADALIIDEVSMMTPVLLDKLDAIGRAIRPRKAKGLPFGGLQVILVGDLYQLPPVNKEDDYSFVFESEFWKEHIKDVVILNTIHRQSDPVFLKVLEEARLGKLSQESIAILETRKTKEWKKLEIKPTLLFTRRADVEEINMAQLKKCEGADYVFKAKNVYTPPPFASLKPTDEQIQWATEKMDKNGSYVPELTLRVGSQVMLLTNTHAEHGLVNGSRGIIERFCEGPDPFPLVKFKNGECLIIQPVTWASEEIEGFNREQIPLRLAYAVTIHKAQGATLDCALIDIGDNTFEYGQAYVALSRVKSLDSLYIWELKASAFTVHPKVVEFFQTISAQTAFRSTD</sequence>